<dbReference type="InterPro" id="IPR013611">
    <property type="entry name" value="Transp-assoc_OB_typ2"/>
</dbReference>
<feature type="domain" description="ABC transporter" evidence="4">
    <location>
        <begin position="4"/>
        <end position="234"/>
    </location>
</feature>
<evidence type="ECO:0000256" key="1">
    <source>
        <dbReference type="ARBA" id="ARBA00022448"/>
    </source>
</evidence>
<sequence length="353" mass="39619">MALLTLENISVAYGSQNILKDFDLTLEKGQLLSLLGPSGCGKTTTLRLIAGFLEANQGKFLFGDQDYTRRPVNKRNFGIVFQSYALFPHLSVYDNVAFGLRMRKMKDSEVRQRVMRILETVSLGGFEKRLPQELSGGQRQRVAIARALVIEPDLLLFDEPLSNLDANLRVDMRVEIRRIQQELGITTLYVSHDQEECFSISDRVAVMNKGSIEQLDAPEAIFKYPSTEFVARFIGFHNFLNFTERTERQSMTQLSLGGGQEFAVMHNPGTSSTTALKGAIRPDDLIVLDKEDSESINAVPGIIKVTTYLGRSYQYVVETAYGTFTANQEMDTPFHSGQRVSLIFPPDKIVLVD</sequence>
<dbReference type="PANTHER" id="PTHR42781:SF4">
    <property type="entry name" value="SPERMIDINE_PUTRESCINE IMPORT ATP-BINDING PROTEIN POTA"/>
    <property type="match status" value="1"/>
</dbReference>
<organism evidence="5 6">
    <name type="scientific">Paenibacillus lacisoli</name>
    <dbReference type="NCBI Taxonomy" id="3064525"/>
    <lineage>
        <taxon>Bacteria</taxon>
        <taxon>Bacillati</taxon>
        <taxon>Bacillota</taxon>
        <taxon>Bacilli</taxon>
        <taxon>Bacillales</taxon>
        <taxon>Paenibacillaceae</taxon>
        <taxon>Paenibacillus</taxon>
    </lineage>
</organism>
<dbReference type="InterPro" id="IPR017871">
    <property type="entry name" value="ABC_transporter-like_CS"/>
</dbReference>
<keyword evidence="6" id="KW-1185">Reference proteome</keyword>
<dbReference type="InterPro" id="IPR008995">
    <property type="entry name" value="Mo/tungstate-bd_C_term_dom"/>
</dbReference>
<proteinExistence type="predicted"/>
<dbReference type="PROSITE" id="PS00211">
    <property type="entry name" value="ABC_TRANSPORTER_1"/>
    <property type="match status" value="1"/>
</dbReference>
<dbReference type="SUPFAM" id="SSF52540">
    <property type="entry name" value="P-loop containing nucleoside triphosphate hydrolases"/>
    <property type="match status" value="1"/>
</dbReference>
<dbReference type="Proteomes" id="UP001240171">
    <property type="component" value="Unassembled WGS sequence"/>
</dbReference>
<name>A0ABT9CH93_9BACL</name>
<protein>
    <submittedName>
        <fullName evidence="5">ABC transporter ATP-binding protein</fullName>
    </submittedName>
</protein>
<dbReference type="Gene3D" id="2.40.50.100">
    <property type="match status" value="1"/>
</dbReference>
<dbReference type="SMART" id="SM00382">
    <property type="entry name" value="AAA"/>
    <property type="match status" value="1"/>
</dbReference>
<dbReference type="RefSeq" id="WP_305025849.1">
    <property type="nucleotide sequence ID" value="NZ_JAUQTB010000019.1"/>
</dbReference>
<evidence type="ECO:0000313" key="6">
    <source>
        <dbReference type="Proteomes" id="UP001240171"/>
    </source>
</evidence>
<evidence type="ECO:0000313" key="5">
    <source>
        <dbReference type="EMBL" id="MDO7908632.1"/>
    </source>
</evidence>
<dbReference type="PROSITE" id="PS50893">
    <property type="entry name" value="ABC_TRANSPORTER_2"/>
    <property type="match status" value="1"/>
</dbReference>
<dbReference type="InterPro" id="IPR003593">
    <property type="entry name" value="AAA+_ATPase"/>
</dbReference>
<evidence type="ECO:0000256" key="3">
    <source>
        <dbReference type="ARBA" id="ARBA00022840"/>
    </source>
</evidence>
<dbReference type="SUPFAM" id="SSF50331">
    <property type="entry name" value="MOP-like"/>
    <property type="match status" value="1"/>
</dbReference>
<dbReference type="InterPro" id="IPR027417">
    <property type="entry name" value="P-loop_NTPase"/>
</dbReference>
<dbReference type="InterPro" id="IPR050093">
    <property type="entry name" value="ABC_SmlMolc_Importer"/>
</dbReference>
<evidence type="ECO:0000256" key="2">
    <source>
        <dbReference type="ARBA" id="ARBA00022741"/>
    </source>
</evidence>
<evidence type="ECO:0000259" key="4">
    <source>
        <dbReference type="PROSITE" id="PS50893"/>
    </source>
</evidence>
<dbReference type="PANTHER" id="PTHR42781">
    <property type="entry name" value="SPERMIDINE/PUTRESCINE IMPORT ATP-BINDING PROTEIN POTA"/>
    <property type="match status" value="1"/>
</dbReference>
<gene>
    <name evidence="5" type="ORF">Q5741_19780</name>
</gene>
<dbReference type="EMBL" id="JAUQTB010000019">
    <property type="protein sequence ID" value="MDO7908632.1"/>
    <property type="molecule type" value="Genomic_DNA"/>
</dbReference>
<dbReference type="Gene3D" id="3.40.50.300">
    <property type="entry name" value="P-loop containing nucleotide triphosphate hydrolases"/>
    <property type="match status" value="1"/>
</dbReference>
<dbReference type="InterPro" id="IPR003439">
    <property type="entry name" value="ABC_transporter-like_ATP-bd"/>
</dbReference>
<dbReference type="Pfam" id="PF08402">
    <property type="entry name" value="TOBE_2"/>
    <property type="match status" value="1"/>
</dbReference>
<accession>A0ABT9CH93</accession>
<comment type="caution">
    <text evidence="5">The sequence shown here is derived from an EMBL/GenBank/DDBJ whole genome shotgun (WGS) entry which is preliminary data.</text>
</comment>
<keyword evidence="1" id="KW-0813">Transport</keyword>
<dbReference type="GO" id="GO:0005524">
    <property type="term" value="F:ATP binding"/>
    <property type="evidence" value="ECO:0007669"/>
    <property type="project" value="UniProtKB-KW"/>
</dbReference>
<keyword evidence="3 5" id="KW-0067">ATP-binding</keyword>
<keyword evidence="2" id="KW-0547">Nucleotide-binding</keyword>
<reference evidence="5 6" key="1">
    <citation type="submission" date="2023-07" db="EMBL/GenBank/DDBJ databases">
        <title>Paenibacillus sp. JX-17 nov. isolated from soil.</title>
        <authorList>
            <person name="Wan Y."/>
            <person name="Liu B."/>
        </authorList>
    </citation>
    <scope>NUCLEOTIDE SEQUENCE [LARGE SCALE GENOMIC DNA]</scope>
    <source>
        <strain evidence="5 6">JX-17</strain>
    </source>
</reference>
<dbReference type="Pfam" id="PF00005">
    <property type="entry name" value="ABC_tran"/>
    <property type="match status" value="1"/>
</dbReference>